<dbReference type="InterPro" id="IPR000871">
    <property type="entry name" value="Beta-lactam_class-A"/>
</dbReference>
<dbReference type="PANTHER" id="PTHR35333:SF5">
    <property type="entry name" value="CONSERVED LIPOPROTEIN LPQF-RELATED"/>
    <property type="match status" value="1"/>
</dbReference>
<dbReference type="Pfam" id="PF18042">
    <property type="entry name" value="ORF_12_N"/>
    <property type="match status" value="1"/>
</dbReference>
<dbReference type="Gene3D" id="3.40.710.10">
    <property type="entry name" value="DD-peptidase/beta-lactamase superfamily"/>
    <property type="match status" value="1"/>
</dbReference>
<feature type="domain" description="ORF 12 gene product N-terminal" evidence="3">
    <location>
        <begin position="40"/>
        <end position="128"/>
    </location>
</feature>
<evidence type="ECO:0000259" key="3">
    <source>
        <dbReference type="Pfam" id="PF18042"/>
    </source>
</evidence>
<comment type="caution">
    <text evidence="4">The sequence shown here is derived from an EMBL/GenBank/DDBJ whole genome shotgun (WGS) entry which is preliminary data.</text>
</comment>
<feature type="chain" id="PRO_5047464086" evidence="1">
    <location>
        <begin position="29"/>
        <end position="431"/>
    </location>
</feature>
<feature type="domain" description="Beta-lactamase class A catalytic" evidence="2">
    <location>
        <begin position="175"/>
        <end position="270"/>
    </location>
</feature>
<gene>
    <name evidence="4" type="ORF">ACIBG2_15670</name>
</gene>
<dbReference type="Proteomes" id="UP001612741">
    <property type="component" value="Unassembled WGS sequence"/>
</dbReference>
<evidence type="ECO:0000313" key="4">
    <source>
        <dbReference type="EMBL" id="MFI6498827.1"/>
    </source>
</evidence>
<feature type="signal peptide" evidence="1">
    <location>
        <begin position="1"/>
        <end position="28"/>
    </location>
</feature>
<dbReference type="Pfam" id="PF13354">
    <property type="entry name" value="Beta-lactamase2"/>
    <property type="match status" value="1"/>
</dbReference>
<dbReference type="PANTHER" id="PTHR35333">
    <property type="entry name" value="BETA-LACTAMASE"/>
    <property type="match status" value="1"/>
</dbReference>
<keyword evidence="5" id="KW-1185">Reference proteome</keyword>
<dbReference type="InterPro" id="IPR045155">
    <property type="entry name" value="Beta-lactam_cat"/>
</dbReference>
<dbReference type="GO" id="GO:0016787">
    <property type="term" value="F:hydrolase activity"/>
    <property type="evidence" value="ECO:0007669"/>
    <property type="project" value="UniProtKB-KW"/>
</dbReference>
<name>A0ABW7YT20_9ACTN</name>
<dbReference type="RefSeq" id="WP_397082062.1">
    <property type="nucleotide sequence ID" value="NZ_JBITGY010000004.1"/>
</dbReference>
<evidence type="ECO:0000256" key="1">
    <source>
        <dbReference type="SAM" id="SignalP"/>
    </source>
</evidence>
<keyword evidence="1" id="KW-0732">Signal</keyword>
<sequence length="431" mass="46012">MTSKSLLALAVAGTLAAGFGGVAAPAGATTVKVSPADVEIPATPAGQQLRWMLDAVARAPVPENEIKEHVAAAFLASVPPAQFNKTFQALKGLTLTSVESAAPTALTADGTAAGREVHIVLVVDGDGKLSTLMFPDTPPKSWKELDGQLAKTAPQYSFLAAEIKDRRCRPVHDAGSQKARPLGSMFKLYVLGAVAGQIREGKYTWDTQLTITPELKSLGGELSGRPDGSKVSVYEAAKLMISISDNTGTDLLIGKAGRKAVEKTLRTWRGPRQGNVPFLTTRELFVLKGAGYPQHADAYKRLGTEAKRAYLRDTVAEVPLSTIKPWDKPRELETLEWFASPAEICRAHAELRRFPDPKVGQVMSANPGGLAEGTWFKGGSEAGLHNLSHSYRAGKKVFFITAMRTNPSAPFPSTADFDAISLAQGAVKLLK</sequence>
<dbReference type="SUPFAM" id="SSF56601">
    <property type="entry name" value="beta-lactamase/transpeptidase-like"/>
    <property type="match status" value="1"/>
</dbReference>
<proteinExistence type="predicted"/>
<reference evidence="4 5" key="1">
    <citation type="submission" date="2024-10" db="EMBL/GenBank/DDBJ databases">
        <title>The Natural Products Discovery Center: Release of the First 8490 Sequenced Strains for Exploring Actinobacteria Biosynthetic Diversity.</title>
        <authorList>
            <person name="Kalkreuter E."/>
            <person name="Kautsar S.A."/>
            <person name="Yang D."/>
            <person name="Bader C.D."/>
            <person name="Teijaro C.N."/>
            <person name="Fluegel L."/>
            <person name="Davis C.M."/>
            <person name="Simpson J.R."/>
            <person name="Lauterbach L."/>
            <person name="Steele A.D."/>
            <person name="Gui C."/>
            <person name="Meng S."/>
            <person name="Li G."/>
            <person name="Viehrig K."/>
            <person name="Ye F."/>
            <person name="Su P."/>
            <person name="Kiefer A.F."/>
            <person name="Nichols A."/>
            <person name="Cepeda A.J."/>
            <person name="Yan W."/>
            <person name="Fan B."/>
            <person name="Jiang Y."/>
            <person name="Adhikari A."/>
            <person name="Zheng C.-J."/>
            <person name="Schuster L."/>
            <person name="Cowan T.M."/>
            <person name="Smanski M.J."/>
            <person name="Chevrette M.G."/>
            <person name="De Carvalho L.P.S."/>
            <person name="Shen B."/>
        </authorList>
    </citation>
    <scope>NUCLEOTIDE SEQUENCE [LARGE SCALE GENOMIC DNA]</scope>
    <source>
        <strain evidence="4 5">NPDC050545</strain>
    </source>
</reference>
<accession>A0ABW7YT20</accession>
<protein>
    <submittedName>
        <fullName evidence="4">Serine hydrolase</fullName>
    </submittedName>
</protein>
<dbReference type="EMBL" id="JBITGY010000004">
    <property type="protein sequence ID" value="MFI6498827.1"/>
    <property type="molecule type" value="Genomic_DNA"/>
</dbReference>
<dbReference type="Gene3D" id="3.10.450.280">
    <property type="match status" value="1"/>
</dbReference>
<evidence type="ECO:0000313" key="5">
    <source>
        <dbReference type="Proteomes" id="UP001612741"/>
    </source>
</evidence>
<dbReference type="InterPro" id="IPR012338">
    <property type="entry name" value="Beta-lactam/transpept-like"/>
</dbReference>
<organism evidence="4 5">
    <name type="scientific">Nonomuraea typhae</name>
    <dbReference type="NCBI Taxonomy" id="2603600"/>
    <lineage>
        <taxon>Bacteria</taxon>
        <taxon>Bacillati</taxon>
        <taxon>Actinomycetota</taxon>
        <taxon>Actinomycetes</taxon>
        <taxon>Streptosporangiales</taxon>
        <taxon>Streptosporangiaceae</taxon>
        <taxon>Nonomuraea</taxon>
    </lineage>
</organism>
<dbReference type="InterPro" id="IPR040846">
    <property type="entry name" value="ORF_12_N"/>
</dbReference>
<keyword evidence="4" id="KW-0378">Hydrolase</keyword>
<evidence type="ECO:0000259" key="2">
    <source>
        <dbReference type="Pfam" id="PF13354"/>
    </source>
</evidence>